<dbReference type="AlphaFoldDB" id="A0A971M6N7"/>
<comment type="caution">
    <text evidence="8">The sequence shown here is derived from an EMBL/GenBank/DDBJ whole genome shotgun (WGS) entry which is preliminary data.</text>
</comment>
<evidence type="ECO:0000313" key="9">
    <source>
        <dbReference type="Proteomes" id="UP000777265"/>
    </source>
</evidence>
<dbReference type="SUPFAM" id="SSF46689">
    <property type="entry name" value="Homeodomain-like"/>
    <property type="match status" value="1"/>
</dbReference>
<keyword evidence="4" id="KW-0804">Transcription</keyword>
<dbReference type="InterPro" id="IPR011006">
    <property type="entry name" value="CheY-like_superfamily"/>
</dbReference>
<dbReference type="SMART" id="SM00382">
    <property type="entry name" value="AAA"/>
    <property type="match status" value="1"/>
</dbReference>
<dbReference type="InterPro" id="IPR003593">
    <property type="entry name" value="AAA+_ATPase"/>
</dbReference>
<organism evidence="8 9">
    <name type="scientific">Syntrophorhabdus aromaticivorans</name>
    <dbReference type="NCBI Taxonomy" id="328301"/>
    <lineage>
        <taxon>Bacteria</taxon>
        <taxon>Pseudomonadati</taxon>
        <taxon>Thermodesulfobacteriota</taxon>
        <taxon>Syntrophorhabdia</taxon>
        <taxon>Syntrophorhabdales</taxon>
        <taxon>Syntrophorhabdaceae</taxon>
        <taxon>Syntrophorhabdus</taxon>
    </lineage>
</organism>
<dbReference type="InterPro" id="IPR058031">
    <property type="entry name" value="AAA_lid_NorR"/>
</dbReference>
<evidence type="ECO:0000256" key="1">
    <source>
        <dbReference type="ARBA" id="ARBA00022741"/>
    </source>
</evidence>
<evidence type="ECO:0000259" key="7">
    <source>
        <dbReference type="PROSITE" id="PS50110"/>
    </source>
</evidence>
<evidence type="ECO:0000313" key="8">
    <source>
        <dbReference type="EMBL" id="NLW36324.1"/>
    </source>
</evidence>
<evidence type="ECO:0000256" key="3">
    <source>
        <dbReference type="ARBA" id="ARBA00023015"/>
    </source>
</evidence>
<dbReference type="CDD" id="cd00009">
    <property type="entry name" value="AAA"/>
    <property type="match status" value="1"/>
</dbReference>
<keyword evidence="5" id="KW-0597">Phosphoprotein</keyword>
<keyword evidence="2" id="KW-0067">ATP-binding</keyword>
<keyword evidence="1" id="KW-0547">Nucleotide-binding</keyword>
<reference evidence="8" key="1">
    <citation type="journal article" date="2020" name="Biotechnol. Biofuels">
        <title>New insights from the biogas microbiome by comprehensive genome-resolved metagenomics of nearly 1600 species originating from multiple anaerobic digesters.</title>
        <authorList>
            <person name="Campanaro S."/>
            <person name="Treu L."/>
            <person name="Rodriguez-R L.M."/>
            <person name="Kovalovszki A."/>
            <person name="Ziels R.M."/>
            <person name="Maus I."/>
            <person name="Zhu X."/>
            <person name="Kougias P.G."/>
            <person name="Basile A."/>
            <person name="Luo G."/>
            <person name="Schluter A."/>
            <person name="Konstantinidis K.T."/>
            <person name="Angelidaki I."/>
        </authorList>
    </citation>
    <scope>NUCLEOTIDE SEQUENCE</scope>
    <source>
        <strain evidence="8">AS06rmzACSIP_7</strain>
    </source>
</reference>
<dbReference type="Proteomes" id="UP000777265">
    <property type="component" value="Unassembled WGS sequence"/>
</dbReference>
<dbReference type="InterPro" id="IPR027417">
    <property type="entry name" value="P-loop_NTPase"/>
</dbReference>
<dbReference type="SUPFAM" id="SSF52540">
    <property type="entry name" value="P-loop containing nucleoside triphosphate hydrolases"/>
    <property type="match status" value="1"/>
</dbReference>
<dbReference type="GO" id="GO:0005524">
    <property type="term" value="F:ATP binding"/>
    <property type="evidence" value="ECO:0007669"/>
    <property type="project" value="UniProtKB-KW"/>
</dbReference>
<dbReference type="InterPro" id="IPR002078">
    <property type="entry name" value="Sigma_54_int"/>
</dbReference>
<accession>A0A971M6N7</accession>
<dbReference type="Pfam" id="PF02954">
    <property type="entry name" value="HTH_8"/>
    <property type="match status" value="1"/>
</dbReference>
<dbReference type="FunFam" id="3.40.50.300:FF:000006">
    <property type="entry name" value="DNA-binding transcriptional regulator NtrC"/>
    <property type="match status" value="1"/>
</dbReference>
<dbReference type="PRINTS" id="PR01590">
    <property type="entry name" value="HTHFIS"/>
</dbReference>
<keyword evidence="3" id="KW-0805">Transcription regulation</keyword>
<evidence type="ECO:0000259" key="6">
    <source>
        <dbReference type="PROSITE" id="PS50045"/>
    </source>
</evidence>
<dbReference type="InterPro" id="IPR025944">
    <property type="entry name" value="Sigma_54_int_dom_CS"/>
</dbReference>
<feature type="domain" description="Sigma-54 factor interaction" evidence="6">
    <location>
        <begin position="141"/>
        <end position="368"/>
    </location>
</feature>
<evidence type="ECO:0000256" key="2">
    <source>
        <dbReference type="ARBA" id="ARBA00022840"/>
    </source>
</evidence>
<dbReference type="InterPro" id="IPR002197">
    <property type="entry name" value="HTH_Fis"/>
</dbReference>
<dbReference type="GO" id="GO:0006355">
    <property type="term" value="P:regulation of DNA-templated transcription"/>
    <property type="evidence" value="ECO:0007669"/>
    <property type="project" value="InterPro"/>
</dbReference>
<dbReference type="InterPro" id="IPR001789">
    <property type="entry name" value="Sig_transdc_resp-reg_receiver"/>
</dbReference>
<dbReference type="Gene3D" id="3.40.50.300">
    <property type="entry name" value="P-loop containing nucleotide triphosphate hydrolases"/>
    <property type="match status" value="1"/>
</dbReference>
<reference evidence="8" key="2">
    <citation type="submission" date="2020-01" db="EMBL/GenBank/DDBJ databases">
        <authorList>
            <person name="Campanaro S."/>
        </authorList>
    </citation>
    <scope>NUCLEOTIDE SEQUENCE</scope>
    <source>
        <strain evidence="8">AS06rmzACSIP_7</strain>
    </source>
</reference>
<dbReference type="Pfam" id="PF00158">
    <property type="entry name" value="Sigma54_activat"/>
    <property type="match status" value="1"/>
</dbReference>
<dbReference type="GO" id="GO:0000160">
    <property type="term" value="P:phosphorelay signal transduction system"/>
    <property type="evidence" value="ECO:0007669"/>
    <property type="project" value="InterPro"/>
</dbReference>
<dbReference type="PROSITE" id="PS00675">
    <property type="entry name" value="SIGMA54_INTERACT_1"/>
    <property type="match status" value="1"/>
</dbReference>
<dbReference type="PANTHER" id="PTHR32071">
    <property type="entry name" value="TRANSCRIPTIONAL REGULATORY PROTEIN"/>
    <property type="match status" value="1"/>
</dbReference>
<evidence type="ECO:0000256" key="5">
    <source>
        <dbReference type="PROSITE-ProRule" id="PRU00169"/>
    </source>
</evidence>
<sequence>MSEKIIIVEDDGGVRFFLEEALKDEGYNTRAFESYEEASFEIGNDTGLIIMDIKLPGMDGLTAIEDIRKRADVPILIITAHGTKKNAMDAIRRGATDFFIKPIALDELKVMVKRVLGTRKLKRELDLSKEEELGQATFHGVVGKSEGMRTIFRNVEKFADKDITVLITGETGVGKEAIARLIHKLSKRGKEFVVVNCASIPDNLLESELFGYEKGAFTGAYQQKRGKFELAHAGTIVLDEIGEMSPYLQAKLLRVIEIKEIERLGDVKKRKVDVRIIATTNRDLEREMKEGGFREDLYYRLAQIHVIVPPLRERDEDVLLLVEHLLLDTSRETGRLITVADDARRVLLDYKWPGNVRELVNVIKRAAIMCDGDRITIDDLPLHLRSDHALTNATYSDKSLDEAISDLERKMIVDALKQTRGLQSKAAKLLGISERSIWYRIKKYNIDCT</sequence>
<dbReference type="EMBL" id="JAAYEE010000235">
    <property type="protein sequence ID" value="NLW36324.1"/>
    <property type="molecule type" value="Genomic_DNA"/>
</dbReference>
<dbReference type="PROSITE" id="PS00688">
    <property type="entry name" value="SIGMA54_INTERACT_3"/>
    <property type="match status" value="1"/>
</dbReference>
<dbReference type="GO" id="GO:0043565">
    <property type="term" value="F:sequence-specific DNA binding"/>
    <property type="evidence" value="ECO:0007669"/>
    <property type="project" value="InterPro"/>
</dbReference>
<dbReference type="InterPro" id="IPR009057">
    <property type="entry name" value="Homeodomain-like_sf"/>
</dbReference>
<proteinExistence type="predicted"/>
<evidence type="ECO:0000256" key="4">
    <source>
        <dbReference type="ARBA" id="ARBA00023163"/>
    </source>
</evidence>
<dbReference type="SMART" id="SM00448">
    <property type="entry name" value="REC"/>
    <property type="match status" value="1"/>
</dbReference>
<dbReference type="InterPro" id="IPR025662">
    <property type="entry name" value="Sigma_54_int_dom_ATP-bd_1"/>
</dbReference>
<dbReference type="Gene3D" id="3.40.50.2300">
    <property type="match status" value="1"/>
</dbReference>
<dbReference type="PROSITE" id="PS50110">
    <property type="entry name" value="RESPONSE_REGULATORY"/>
    <property type="match status" value="1"/>
</dbReference>
<name>A0A971M6N7_9BACT</name>
<feature type="modified residue" description="4-aspartylphosphate" evidence="5">
    <location>
        <position position="52"/>
    </location>
</feature>
<dbReference type="Pfam" id="PF25601">
    <property type="entry name" value="AAA_lid_14"/>
    <property type="match status" value="1"/>
</dbReference>
<dbReference type="Gene3D" id="1.10.8.60">
    <property type="match status" value="1"/>
</dbReference>
<feature type="domain" description="Response regulatory" evidence="7">
    <location>
        <begin position="4"/>
        <end position="116"/>
    </location>
</feature>
<dbReference type="Gene3D" id="1.10.10.60">
    <property type="entry name" value="Homeodomain-like"/>
    <property type="match status" value="1"/>
</dbReference>
<gene>
    <name evidence="8" type="ORF">GXY80_12750</name>
</gene>
<protein>
    <submittedName>
        <fullName evidence="8">Sigma-54-dependent Fis family transcriptional regulator</fullName>
    </submittedName>
</protein>
<dbReference type="PROSITE" id="PS50045">
    <property type="entry name" value="SIGMA54_INTERACT_4"/>
    <property type="match status" value="1"/>
</dbReference>
<dbReference type="Pfam" id="PF00072">
    <property type="entry name" value="Response_reg"/>
    <property type="match status" value="1"/>
</dbReference>
<dbReference type="SUPFAM" id="SSF52172">
    <property type="entry name" value="CheY-like"/>
    <property type="match status" value="1"/>
</dbReference>